<dbReference type="AlphaFoldDB" id="A0A268A715"/>
<evidence type="ECO:0008006" key="3">
    <source>
        <dbReference type="Google" id="ProtNLM"/>
    </source>
</evidence>
<organism evidence="1 2">
    <name type="scientific">Terribacillus saccharophilus</name>
    <dbReference type="NCBI Taxonomy" id="361277"/>
    <lineage>
        <taxon>Bacteria</taxon>
        <taxon>Bacillati</taxon>
        <taxon>Bacillota</taxon>
        <taxon>Bacilli</taxon>
        <taxon>Bacillales</taxon>
        <taxon>Bacillaceae</taxon>
        <taxon>Terribacillus</taxon>
    </lineage>
</organism>
<evidence type="ECO:0000313" key="2">
    <source>
        <dbReference type="Proteomes" id="UP000216013"/>
    </source>
</evidence>
<dbReference type="Proteomes" id="UP000216013">
    <property type="component" value="Unassembled WGS sequence"/>
</dbReference>
<protein>
    <recommendedName>
        <fullName evidence="3">YaaC-like Protein</fullName>
    </recommendedName>
</protein>
<accession>A0A268A715</accession>
<proteinExistence type="predicted"/>
<dbReference type="Pfam" id="PF14175">
    <property type="entry name" value="YaaC"/>
    <property type="match status" value="1"/>
</dbReference>
<reference evidence="1 2" key="1">
    <citation type="submission" date="2017-07" db="EMBL/GenBank/DDBJ databases">
        <title>Isolation and whole genome analysis of endospore-forming bacteria from heroin.</title>
        <authorList>
            <person name="Kalinowski J."/>
            <person name="Ahrens B."/>
            <person name="Al-Dilaimi A."/>
            <person name="Winkler A."/>
            <person name="Wibberg D."/>
            <person name="Schleenbecker U."/>
            <person name="Ruckert C."/>
            <person name="Wolfel R."/>
            <person name="Grass G."/>
        </authorList>
    </citation>
    <scope>NUCLEOTIDE SEQUENCE [LARGE SCALE GENOMIC DNA]</scope>
    <source>
        <strain evidence="1 2">7528</strain>
    </source>
</reference>
<gene>
    <name evidence="1" type="ORF">CHH64_15915</name>
</gene>
<dbReference type="InterPro" id="IPR026988">
    <property type="entry name" value="YaaC-like"/>
</dbReference>
<comment type="caution">
    <text evidence="1">The sequence shown here is derived from an EMBL/GenBank/DDBJ whole genome shotgun (WGS) entry which is preliminary data.</text>
</comment>
<evidence type="ECO:0000313" key="1">
    <source>
        <dbReference type="EMBL" id="PAD19917.1"/>
    </source>
</evidence>
<dbReference type="EMBL" id="NPBV01000027">
    <property type="protein sequence ID" value="PAD19917.1"/>
    <property type="molecule type" value="Genomic_DNA"/>
</dbReference>
<sequence length="357" mass="41995">MKCLYMVKILLLKPIVTYNTPRCAVFQLYQHVKIIGGFCMHDENVSTFLSFLEAEDAALSFLQKSYQHLGVPDAESQSYQNVSAFLAYLEHGKSYYSYGKNAPLLMKPVLLFYGMTHFMKASLLLTRPAYPESTADLAHGLSTRKRKKRDYQFSMDEVLFQQRGLFPYFSRHVCKRDLHSVKKVSMGDMFGLVPELHDLLSLQQGKRILTEVSLRKDALVLPDCLLDEFQYTKRRFLEFLESYSFKLIEQDQLAIQLPDSLWQTAGPLYCNPNNQQYYFIRQSYWSSFHECMAHYALLYNLSMICRYEAEWWTDLLHVNRRNEYPLIVRFLEITAEKFPLLIGSYMLKHFQDIKKAR</sequence>
<dbReference type="OrthoDB" id="2380109at2"/>
<name>A0A268A715_9BACI</name>